<evidence type="ECO:0000256" key="10">
    <source>
        <dbReference type="ARBA" id="ARBA00023211"/>
    </source>
</evidence>
<dbReference type="EC" id="6.5.1.2" evidence="12 13"/>
<accession>A0A2T4VYD9</accession>
<evidence type="ECO:0000313" key="15">
    <source>
        <dbReference type="EMBL" id="PTL86786.1"/>
    </source>
</evidence>
<feature type="binding site" evidence="12">
    <location>
        <begin position="45"/>
        <end position="49"/>
    </location>
    <ligand>
        <name>NAD(+)</name>
        <dbReference type="ChEBI" id="CHEBI:57540"/>
    </ligand>
</feature>
<reference evidence="16" key="1">
    <citation type="submission" date="2018-02" db="EMBL/GenBank/DDBJ databases">
        <title>Genome sequence of Candidatus Liberibacter europaeus.</title>
        <authorList>
            <person name="Frampton R.A."/>
            <person name="Thompson S.M."/>
            <person name="David C."/>
            <person name="Addison S.M."/>
            <person name="Smith G.R."/>
        </authorList>
    </citation>
    <scope>NUCLEOTIDE SEQUENCE [LARGE SCALE GENOMIC DNA]</scope>
</reference>
<dbReference type="PROSITE" id="PS50172">
    <property type="entry name" value="BRCT"/>
    <property type="match status" value="1"/>
</dbReference>
<dbReference type="InterPro" id="IPR004150">
    <property type="entry name" value="NAD_DNA_ligase_OB"/>
</dbReference>
<dbReference type="Gene3D" id="3.40.50.10190">
    <property type="entry name" value="BRCT domain"/>
    <property type="match status" value="1"/>
</dbReference>
<evidence type="ECO:0000256" key="11">
    <source>
        <dbReference type="ARBA" id="ARBA00034005"/>
    </source>
</evidence>
<dbReference type="GO" id="GO:0006260">
    <property type="term" value="P:DNA replication"/>
    <property type="evidence" value="ECO:0007669"/>
    <property type="project" value="UniProtKB-KW"/>
</dbReference>
<comment type="function">
    <text evidence="1 12">DNA ligase that catalyzes the formation of phosphodiester linkages between 5'-phosphoryl and 3'-hydroxyl groups in double-stranded DNA using NAD as a coenzyme and as the energy source for the reaction. It is essential for DNA replication and repair of damaged DNA.</text>
</comment>
<keyword evidence="5 12" id="KW-0227">DNA damage</keyword>
<dbReference type="Gene3D" id="3.30.470.30">
    <property type="entry name" value="DNA ligase/mRNA capping enzyme"/>
    <property type="match status" value="1"/>
</dbReference>
<keyword evidence="2 12" id="KW-0436">Ligase</keyword>
<dbReference type="HAMAP" id="MF_01588">
    <property type="entry name" value="DNA_ligase_A"/>
    <property type="match status" value="1"/>
</dbReference>
<dbReference type="InterPro" id="IPR018239">
    <property type="entry name" value="DNA_ligase_AS"/>
</dbReference>
<gene>
    <name evidence="12" type="primary">ligA</name>
    <name evidence="15" type="ORF">C4617_03025</name>
</gene>
<dbReference type="Proteomes" id="UP000240811">
    <property type="component" value="Unassembled WGS sequence"/>
</dbReference>
<feature type="binding site" evidence="12">
    <location>
        <position position="434"/>
    </location>
    <ligand>
        <name>Zn(2+)</name>
        <dbReference type="ChEBI" id="CHEBI:29105"/>
    </ligand>
</feature>
<dbReference type="InterPro" id="IPR001679">
    <property type="entry name" value="DNA_ligase"/>
</dbReference>
<dbReference type="Pfam" id="PF12826">
    <property type="entry name" value="HHH_2"/>
    <property type="match status" value="1"/>
</dbReference>
<evidence type="ECO:0000256" key="13">
    <source>
        <dbReference type="RuleBase" id="RU000618"/>
    </source>
</evidence>
<dbReference type="SUPFAM" id="SSF52113">
    <property type="entry name" value="BRCT domain"/>
    <property type="match status" value="1"/>
</dbReference>
<sequence length="723" mass="81646">MAKSAFIPIKNLTIDQAKKEFSSLACDISYHNKLYYQDSSPIISDAEYDQLFQRYESIAHAFPELADFEDANIHLKKVGGDPFLPLFAKKHSVPLQSLKKCYTEDEVHNFIAKIYRQLKKEFDSSIAFTLEPKIDGASVVLRYEYGKFVHAITRGDGNKGDNLCAISTIPLVLPSKVPDLLEIRGEVYMDKSDFLAMNEEIIASGGKPYANPRNTVSGFLSCLDPKITVSRRMKFFVHGLVMSSEQFADGQYEMLEKIRDFGFPINERIQSSYTLDDILSYYHETESIRSSLDYDIDGIVYKVDSFFLQKQLGLRSTTPRWAISHKFSSKQACTRLLDIDIQIGRTGILTPVARLEPINLGGVFITNATLHNEDYIKGYNSSGKIIREGRDIRIGDMVVLKRAGDVIPKVEDVIIQDRPSDLPVFSFPSICPTCKSDAVRYVHPKTGRIDSARRCTGTFVCPTQQLEHLKHFVSRHVFNIEGLGKEQLRFFFNSEDPSLSIKVPADIFTLESRQKNSVSSLQNIPGFAQVRVENLYNAINKRREISLYRFIFSLGIRHVGIEIAKSLAQHYQSYDNFAKEIRNIIDNNIDSDTSLKQVSLIGDVILDSIVNFYQNDGNNRAIEALLREISITSDAGIYQAKDKAKTSPFLGKVLVFTGSLQMSRDNAKESVEKLGAEVSNIVSKKTHLVVVGINPGSKLDKARQLSIEIMYEDEFLSLLKEYL</sequence>
<evidence type="ECO:0000256" key="1">
    <source>
        <dbReference type="ARBA" id="ARBA00004067"/>
    </source>
</evidence>
<keyword evidence="8 12" id="KW-0520">NAD</keyword>
<dbReference type="PIRSF" id="PIRSF001604">
    <property type="entry name" value="LigA"/>
    <property type="match status" value="1"/>
</dbReference>
<comment type="similarity">
    <text evidence="12">Belongs to the NAD-dependent DNA ligase family. LigA subfamily.</text>
</comment>
<feature type="binding site" evidence="12">
    <location>
        <position position="461"/>
    </location>
    <ligand>
        <name>Zn(2+)</name>
        <dbReference type="ChEBI" id="CHEBI:29105"/>
    </ligand>
</feature>
<dbReference type="SUPFAM" id="SSF50249">
    <property type="entry name" value="Nucleic acid-binding proteins"/>
    <property type="match status" value="1"/>
</dbReference>
<evidence type="ECO:0000256" key="2">
    <source>
        <dbReference type="ARBA" id="ARBA00022598"/>
    </source>
</evidence>
<keyword evidence="9 12" id="KW-0234">DNA repair</keyword>
<dbReference type="CDD" id="cd00114">
    <property type="entry name" value="LIGANc"/>
    <property type="match status" value="1"/>
</dbReference>
<dbReference type="InterPro" id="IPR012340">
    <property type="entry name" value="NA-bd_OB-fold"/>
</dbReference>
<feature type="binding site" evidence="12">
    <location>
        <position position="131"/>
    </location>
    <ligand>
        <name>NAD(+)</name>
        <dbReference type="ChEBI" id="CHEBI:57540"/>
    </ligand>
</feature>
<dbReference type="NCBIfam" id="NF005932">
    <property type="entry name" value="PRK07956.1"/>
    <property type="match status" value="1"/>
</dbReference>
<dbReference type="CDD" id="cd17748">
    <property type="entry name" value="BRCT_DNA_ligase_like"/>
    <property type="match status" value="1"/>
</dbReference>
<proteinExistence type="inferred from homology"/>
<name>A0A2T4VYD9_9HYPH</name>
<dbReference type="Gene3D" id="1.10.150.20">
    <property type="entry name" value="5' to 3' exonuclease, C-terminal subdomain"/>
    <property type="match status" value="2"/>
</dbReference>
<dbReference type="SUPFAM" id="SSF47781">
    <property type="entry name" value="RuvA domain 2-like"/>
    <property type="match status" value="1"/>
</dbReference>
<dbReference type="NCBIfam" id="TIGR00575">
    <property type="entry name" value="dnlj"/>
    <property type="match status" value="1"/>
</dbReference>
<dbReference type="GO" id="GO:0003911">
    <property type="term" value="F:DNA ligase (NAD+) activity"/>
    <property type="evidence" value="ECO:0007669"/>
    <property type="project" value="UniProtKB-UniRule"/>
</dbReference>
<dbReference type="GO" id="GO:0046872">
    <property type="term" value="F:metal ion binding"/>
    <property type="evidence" value="ECO:0007669"/>
    <property type="project" value="UniProtKB-KW"/>
</dbReference>
<dbReference type="InterPro" id="IPR001357">
    <property type="entry name" value="BRCT_dom"/>
</dbReference>
<evidence type="ECO:0000256" key="12">
    <source>
        <dbReference type="HAMAP-Rule" id="MF_01588"/>
    </source>
</evidence>
<protein>
    <recommendedName>
        <fullName evidence="12 13">DNA ligase</fullName>
        <ecNumber evidence="12 13">6.5.1.2</ecNumber>
    </recommendedName>
    <alternativeName>
        <fullName evidence="12">Polydeoxyribonucleotide synthase [NAD(+)]</fullName>
    </alternativeName>
</protein>
<keyword evidence="4 12" id="KW-0479">Metal-binding</keyword>
<feature type="domain" description="BRCT" evidence="14">
    <location>
        <begin position="644"/>
        <end position="723"/>
    </location>
</feature>
<dbReference type="PROSITE" id="PS01055">
    <property type="entry name" value="DNA_LIGASE_N1"/>
    <property type="match status" value="1"/>
</dbReference>
<evidence type="ECO:0000313" key="16">
    <source>
        <dbReference type="Proteomes" id="UP000240811"/>
    </source>
</evidence>
<feature type="binding site" evidence="12">
    <location>
        <position position="431"/>
    </location>
    <ligand>
        <name>Zn(2+)</name>
        <dbReference type="ChEBI" id="CHEBI:29105"/>
    </ligand>
</feature>
<feature type="binding site" evidence="12">
    <location>
        <position position="326"/>
    </location>
    <ligand>
        <name>NAD(+)</name>
        <dbReference type="ChEBI" id="CHEBI:57540"/>
    </ligand>
</feature>
<dbReference type="InterPro" id="IPR041663">
    <property type="entry name" value="DisA/LigA_HHH"/>
</dbReference>
<dbReference type="SMART" id="SM00292">
    <property type="entry name" value="BRCT"/>
    <property type="match status" value="1"/>
</dbReference>
<dbReference type="Pfam" id="PF03120">
    <property type="entry name" value="OB_DNA_ligase"/>
    <property type="match status" value="1"/>
</dbReference>
<dbReference type="InterPro" id="IPR013840">
    <property type="entry name" value="DNAligase_N"/>
</dbReference>
<comment type="caution">
    <text evidence="15">The sequence shown here is derived from an EMBL/GenBank/DDBJ whole genome shotgun (WGS) entry which is preliminary data.</text>
</comment>
<evidence type="ECO:0000259" key="14">
    <source>
        <dbReference type="PROSITE" id="PS50172"/>
    </source>
</evidence>
<dbReference type="SUPFAM" id="SSF56091">
    <property type="entry name" value="DNA ligase/mRNA capping enzyme, catalytic domain"/>
    <property type="match status" value="1"/>
</dbReference>
<comment type="catalytic activity">
    <reaction evidence="11 12 13">
        <text>NAD(+) + (deoxyribonucleotide)n-3'-hydroxyl + 5'-phospho-(deoxyribonucleotide)m = (deoxyribonucleotide)n+m + AMP + beta-nicotinamide D-nucleotide.</text>
        <dbReference type="EC" id="6.5.1.2"/>
    </reaction>
</comment>
<comment type="cofactor">
    <cofactor evidence="12">
        <name>Mg(2+)</name>
        <dbReference type="ChEBI" id="CHEBI:18420"/>
    </cofactor>
    <cofactor evidence="12">
        <name>Mn(2+)</name>
        <dbReference type="ChEBI" id="CHEBI:29035"/>
    </cofactor>
</comment>
<keyword evidence="7 12" id="KW-0460">Magnesium</keyword>
<feature type="binding site" evidence="12">
    <location>
        <position position="455"/>
    </location>
    <ligand>
        <name>Zn(2+)</name>
        <dbReference type="ChEBI" id="CHEBI:29105"/>
    </ligand>
</feature>
<keyword evidence="10 12" id="KW-0464">Manganese</keyword>
<evidence type="ECO:0000256" key="3">
    <source>
        <dbReference type="ARBA" id="ARBA00022705"/>
    </source>
</evidence>
<dbReference type="SMART" id="SM00532">
    <property type="entry name" value="LIGANc"/>
    <property type="match status" value="1"/>
</dbReference>
<feature type="binding site" evidence="12">
    <location>
        <begin position="97"/>
        <end position="98"/>
    </location>
    <ligand>
        <name>NAD(+)</name>
        <dbReference type="ChEBI" id="CHEBI:57540"/>
    </ligand>
</feature>
<evidence type="ECO:0000256" key="8">
    <source>
        <dbReference type="ARBA" id="ARBA00023027"/>
    </source>
</evidence>
<organism evidence="15 16">
    <name type="scientific">Candidatus Liberibacter europaeus</name>
    <dbReference type="NCBI Taxonomy" id="744859"/>
    <lineage>
        <taxon>Bacteria</taxon>
        <taxon>Pseudomonadati</taxon>
        <taxon>Pseudomonadota</taxon>
        <taxon>Alphaproteobacteria</taxon>
        <taxon>Hyphomicrobiales</taxon>
        <taxon>Rhizobiaceae</taxon>
        <taxon>Liberibacter</taxon>
    </lineage>
</organism>
<evidence type="ECO:0000256" key="7">
    <source>
        <dbReference type="ARBA" id="ARBA00022842"/>
    </source>
</evidence>
<evidence type="ECO:0000256" key="9">
    <source>
        <dbReference type="ARBA" id="ARBA00023204"/>
    </source>
</evidence>
<dbReference type="EMBL" id="PSQJ01000002">
    <property type="protein sequence ID" value="PTL86786.1"/>
    <property type="molecule type" value="Genomic_DNA"/>
</dbReference>
<feature type="binding site" evidence="12">
    <location>
        <position position="186"/>
    </location>
    <ligand>
        <name>NAD(+)</name>
        <dbReference type="ChEBI" id="CHEBI:57540"/>
    </ligand>
</feature>
<dbReference type="InterPro" id="IPR036420">
    <property type="entry name" value="BRCT_dom_sf"/>
</dbReference>
<dbReference type="InterPro" id="IPR010994">
    <property type="entry name" value="RuvA_2-like"/>
</dbReference>
<dbReference type="Pfam" id="PF01653">
    <property type="entry name" value="DNA_ligase_aden"/>
    <property type="match status" value="1"/>
</dbReference>
<dbReference type="Gene3D" id="6.20.10.30">
    <property type="match status" value="1"/>
</dbReference>
<dbReference type="PROSITE" id="PS01056">
    <property type="entry name" value="DNA_LIGASE_N2"/>
    <property type="match status" value="1"/>
</dbReference>
<dbReference type="Pfam" id="PF00533">
    <property type="entry name" value="BRCT"/>
    <property type="match status" value="1"/>
</dbReference>
<dbReference type="InterPro" id="IPR033136">
    <property type="entry name" value="DNA_ligase_CS"/>
</dbReference>
<feature type="active site" description="N6-AMP-lysine intermediate" evidence="12">
    <location>
        <position position="133"/>
    </location>
</feature>
<evidence type="ECO:0000256" key="4">
    <source>
        <dbReference type="ARBA" id="ARBA00022723"/>
    </source>
</evidence>
<dbReference type="AlphaFoldDB" id="A0A2T4VYD9"/>
<dbReference type="Gene3D" id="2.40.50.140">
    <property type="entry name" value="Nucleic acid-binding proteins"/>
    <property type="match status" value="1"/>
</dbReference>
<dbReference type="Gene3D" id="1.10.287.610">
    <property type="entry name" value="Helix hairpin bin"/>
    <property type="match status" value="1"/>
</dbReference>
<feature type="binding site" evidence="12">
    <location>
        <position position="302"/>
    </location>
    <ligand>
        <name>NAD(+)</name>
        <dbReference type="ChEBI" id="CHEBI:57540"/>
    </ligand>
</feature>
<evidence type="ECO:0000256" key="6">
    <source>
        <dbReference type="ARBA" id="ARBA00022833"/>
    </source>
</evidence>
<keyword evidence="6 12" id="KW-0862">Zinc</keyword>
<evidence type="ECO:0000256" key="5">
    <source>
        <dbReference type="ARBA" id="ARBA00022763"/>
    </source>
</evidence>
<keyword evidence="3 12" id="KW-0235">DNA replication</keyword>
<feature type="binding site" evidence="12">
    <location>
        <position position="154"/>
    </location>
    <ligand>
        <name>NAD(+)</name>
        <dbReference type="ChEBI" id="CHEBI:57540"/>
    </ligand>
</feature>
<dbReference type="InterPro" id="IPR013839">
    <property type="entry name" value="DNAligase_adenylation"/>
</dbReference>
<dbReference type="GO" id="GO:0006281">
    <property type="term" value="P:DNA repair"/>
    <property type="evidence" value="ECO:0007669"/>
    <property type="project" value="UniProtKB-KW"/>
</dbReference>